<accession>A0A1Y4R017</accession>
<reference evidence="3" key="1">
    <citation type="submission" date="2017-04" db="EMBL/GenBank/DDBJ databases">
        <title>Function of individual gut microbiota members based on whole genome sequencing of pure cultures obtained from chicken caecum.</title>
        <authorList>
            <person name="Medvecky M."/>
            <person name="Cejkova D."/>
            <person name="Polansky O."/>
            <person name="Karasova D."/>
            <person name="Kubasova T."/>
            <person name="Cizek A."/>
            <person name="Rychlik I."/>
        </authorList>
    </citation>
    <scope>NUCLEOTIDE SEQUENCE [LARGE SCALE GENOMIC DNA]</scope>
    <source>
        <strain evidence="3">An144</strain>
    </source>
</reference>
<feature type="transmembrane region" description="Helical" evidence="1">
    <location>
        <begin position="153"/>
        <end position="179"/>
    </location>
</feature>
<feature type="transmembrane region" description="Helical" evidence="1">
    <location>
        <begin position="191"/>
        <end position="217"/>
    </location>
</feature>
<name>A0A1Y4R017_9ENTE</name>
<organism evidence="2 3">
    <name type="scientific">Enterococcus cecorum</name>
    <dbReference type="NCBI Taxonomy" id="44008"/>
    <lineage>
        <taxon>Bacteria</taxon>
        <taxon>Bacillati</taxon>
        <taxon>Bacillota</taxon>
        <taxon>Bacilli</taxon>
        <taxon>Lactobacillales</taxon>
        <taxon>Enterococcaceae</taxon>
        <taxon>Enterococcus</taxon>
    </lineage>
</organism>
<dbReference type="GeneID" id="60872120"/>
<keyword evidence="1" id="KW-0812">Transmembrane</keyword>
<keyword evidence="1" id="KW-0472">Membrane</keyword>
<feature type="transmembrane region" description="Helical" evidence="1">
    <location>
        <begin position="224"/>
        <end position="246"/>
    </location>
</feature>
<protein>
    <submittedName>
        <fullName evidence="2">ABC transporter permease</fullName>
    </submittedName>
</protein>
<evidence type="ECO:0000256" key="1">
    <source>
        <dbReference type="SAM" id="Phobius"/>
    </source>
</evidence>
<evidence type="ECO:0000313" key="3">
    <source>
        <dbReference type="Proteomes" id="UP000196074"/>
    </source>
</evidence>
<dbReference type="AlphaFoldDB" id="A0A1Y4R017"/>
<sequence length="369" mass="43449">MLYRLLWQKSKVLLLLFSLLAITFLASNTRSNIVGWQGSYDFFYSDYFAKGFKANNYYLYESNGSQKKVSLENYRTHLLEVNPKKKSFPYTSTLLGRERLYFRYDSLSKKNLLCIFLVLAFGFSMCFWDLKSKFNTFLFSLQYSRKQLFRSKFILYSLFLLGTIFIGSALAEGMIYFSIPEKYIHWDWLQTLYAIFSCCLSYYFLFVIGVFLGVILGNLFTGPMIIAFVSLLYTLFQQSIVFYPHWEDWLGTAVHDAAFNGMHPKQIILYTLLIAACLFLSNHYYQRLSLETNGQFLQFSHLKLPAFLTMSIATTLIIISYIRVSSYITHLGDYIYLFILFLLITMLSAVIVYYQTWLNRWAMRKERNT</sequence>
<dbReference type="EMBL" id="NFLC01000006">
    <property type="protein sequence ID" value="OUQ10925.1"/>
    <property type="molecule type" value="Genomic_DNA"/>
</dbReference>
<keyword evidence="1" id="KW-1133">Transmembrane helix</keyword>
<dbReference type="RefSeq" id="WP_016251263.1">
    <property type="nucleotide sequence ID" value="NZ_LDDZ01000016.1"/>
</dbReference>
<feature type="transmembrane region" description="Helical" evidence="1">
    <location>
        <begin position="334"/>
        <end position="354"/>
    </location>
</feature>
<feature type="transmembrane region" description="Helical" evidence="1">
    <location>
        <begin position="306"/>
        <end position="328"/>
    </location>
</feature>
<gene>
    <name evidence="2" type="ORF">B5E88_04320</name>
</gene>
<proteinExistence type="predicted"/>
<comment type="caution">
    <text evidence="2">The sequence shown here is derived from an EMBL/GenBank/DDBJ whole genome shotgun (WGS) entry which is preliminary data.</text>
</comment>
<feature type="transmembrane region" description="Helical" evidence="1">
    <location>
        <begin position="110"/>
        <end position="130"/>
    </location>
</feature>
<evidence type="ECO:0000313" key="2">
    <source>
        <dbReference type="EMBL" id="OUQ10925.1"/>
    </source>
</evidence>
<feature type="transmembrane region" description="Helical" evidence="1">
    <location>
        <begin position="266"/>
        <end position="285"/>
    </location>
</feature>
<dbReference type="Proteomes" id="UP000196074">
    <property type="component" value="Unassembled WGS sequence"/>
</dbReference>